<proteinExistence type="predicted"/>
<feature type="compositionally biased region" description="Basic and acidic residues" evidence="1">
    <location>
        <begin position="1"/>
        <end position="13"/>
    </location>
</feature>
<dbReference type="AlphaFoldDB" id="H2Y0F7"/>
<reference evidence="2" key="2">
    <citation type="journal article" date="2008" name="Genome Biol.">
        <title>Improved genome assembly and evidence-based global gene model set for the chordate Ciona intestinalis: new insight into intron and operon populations.</title>
        <authorList>
            <person name="Satou Y."/>
            <person name="Mineta K."/>
            <person name="Ogasawara M."/>
            <person name="Sasakura Y."/>
            <person name="Shoguchi E."/>
            <person name="Ueno K."/>
            <person name="Yamada L."/>
            <person name="Matsumoto J."/>
            <person name="Wasserscheid J."/>
            <person name="Dewar K."/>
            <person name="Wiley G.B."/>
            <person name="Macmil S.L."/>
            <person name="Roe B.A."/>
            <person name="Zeller R.W."/>
            <person name="Hastings K.E."/>
            <person name="Lemaire P."/>
            <person name="Lindquist E."/>
            <person name="Endo T."/>
            <person name="Hotta K."/>
            <person name="Inaba K."/>
        </authorList>
    </citation>
    <scope>NUCLEOTIDE SEQUENCE [LARGE SCALE GENOMIC DNA]</scope>
    <source>
        <strain evidence="2">wild type</strain>
    </source>
</reference>
<evidence type="ECO:0000313" key="3">
    <source>
        <dbReference type="Proteomes" id="UP000008144"/>
    </source>
</evidence>
<dbReference type="InParanoid" id="H2Y0F7"/>
<protein>
    <submittedName>
        <fullName evidence="2">Uncharacterized protein</fullName>
    </submittedName>
</protein>
<dbReference type="Proteomes" id="UP000008144">
    <property type="component" value="Chromosome 11"/>
</dbReference>
<feature type="region of interest" description="Disordered" evidence="1">
    <location>
        <begin position="1"/>
        <end position="52"/>
    </location>
</feature>
<dbReference type="GeneTree" id="ENSGT00660000097408"/>
<sequence length="52" mass="5861">MAIDNRPRNREHGYGPYNRVNPKVNQSKNLPYRRPSAPRGAAYVHVEASPAS</sequence>
<dbReference type="Ensembl" id="ENSCINT00000032182.1">
    <property type="protein sequence ID" value="ENSCINP00000035391.1"/>
    <property type="gene ID" value="ENSCING00000023940.1"/>
</dbReference>
<organism evidence="2 3">
    <name type="scientific">Ciona intestinalis</name>
    <name type="common">Transparent sea squirt</name>
    <name type="synonym">Ascidia intestinalis</name>
    <dbReference type="NCBI Taxonomy" id="7719"/>
    <lineage>
        <taxon>Eukaryota</taxon>
        <taxon>Metazoa</taxon>
        <taxon>Chordata</taxon>
        <taxon>Tunicata</taxon>
        <taxon>Ascidiacea</taxon>
        <taxon>Phlebobranchia</taxon>
        <taxon>Cionidae</taxon>
        <taxon>Ciona</taxon>
    </lineage>
</organism>
<keyword evidence="3" id="KW-1185">Reference proteome</keyword>
<reference evidence="2" key="4">
    <citation type="submission" date="2025-09" db="UniProtKB">
        <authorList>
            <consortium name="Ensembl"/>
        </authorList>
    </citation>
    <scope>IDENTIFICATION</scope>
</reference>
<name>H2Y0F7_CIOIN</name>
<accession>H2Y0F7</accession>
<evidence type="ECO:0000313" key="2">
    <source>
        <dbReference type="Ensembl" id="ENSCINP00000035391.1"/>
    </source>
</evidence>
<dbReference type="EMBL" id="EAAA01000686">
    <property type="status" value="NOT_ANNOTATED_CDS"/>
    <property type="molecule type" value="Genomic_DNA"/>
</dbReference>
<reference evidence="2" key="3">
    <citation type="submission" date="2025-08" db="UniProtKB">
        <authorList>
            <consortium name="Ensembl"/>
        </authorList>
    </citation>
    <scope>IDENTIFICATION</scope>
</reference>
<reference evidence="3" key="1">
    <citation type="journal article" date="2002" name="Science">
        <title>The draft genome of Ciona intestinalis: insights into chordate and vertebrate origins.</title>
        <authorList>
            <person name="Dehal P."/>
            <person name="Satou Y."/>
            <person name="Campbell R.K."/>
            <person name="Chapman J."/>
            <person name="Degnan B."/>
            <person name="De Tomaso A."/>
            <person name="Davidson B."/>
            <person name="Di Gregorio A."/>
            <person name="Gelpke M."/>
            <person name="Goodstein D.M."/>
            <person name="Harafuji N."/>
            <person name="Hastings K.E."/>
            <person name="Ho I."/>
            <person name="Hotta K."/>
            <person name="Huang W."/>
            <person name="Kawashima T."/>
            <person name="Lemaire P."/>
            <person name="Martinez D."/>
            <person name="Meinertzhagen I.A."/>
            <person name="Necula S."/>
            <person name="Nonaka M."/>
            <person name="Putnam N."/>
            <person name="Rash S."/>
            <person name="Saiga H."/>
            <person name="Satake M."/>
            <person name="Terry A."/>
            <person name="Yamada L."/>
            <person name="Wang H.G."/>
            <person name="Awazu S."/>
            <person name="Azumi K."/>
            <person name="Boore J."/>
            <person name="Branno M."/>
            <person name="Chin-Bow S."/>
            <person name="DeSantis R."/>
            <person name="Doyle S."/>
            <person name="Francino P."/>
            <person name="Keys D.N."/>
            <person name="Haga S."/>
            <person name="Hayashi H."/>
            <person name="Hino K."/>
            <person name="Imai K.S."/>
            <person name="Inaba K."/>
            <person name="Kano S."/>
            <person name="Kobayashi K."/>
            <person name="Kobayashi M."/>
            <person name="Lee B.I."/>
            <person name="Makabe K.W."/>
            <person name="Manohar C."/>
            <person name="Matassi G."/>
            <person name="Medina M."/>
            <person name="Mochizuki Y."/>
            <person name="Mount S."/>
            <person name="Morishita T."/>
            <person name="Miura S."/>
            <person name="Nakayama A."/>
            <person name="Nishizaka S."/>
            <person name="Nomoto H."/>
            <person name="Ohta F."/>
            <person name="Oishi K."/>
            <person name="Rigoutsos I."/>
            <person name="Sano M."/>
            <person name="Sasaki A."/>
            <person name="Sasakura Y."/>
            <person name="Shoguchi E."/>
            <person name="Shin-i T."/>
            <person name="Spagnuolo A."/>
            <person name="Stainier D."/>
            <person name="Suzuki M.M."/>
            <person name="Tassy O."/>
            <person name="Takatori N."/>
            <person name="Tokuoka M."/>
            <person name="Yagi K."/>
            <person name="Yoshizaki F."/>
            <person name="Wada S."/>
            <person name="Zhang C."/>
            <person name="Hyatt P.D."/>
            <person name="Larimer F."/>
            <person name="Detter C."/>
            <person name="Doggett N."/>
            <person name="Glavina T."/>
            <person name="Hawkins T."/>
            <person name="Richardson P."/>
            <person name="Lucas S."/>
            <person name="Kohara Y."/>
            <person name="Levine M."/>
            <person name="Satoh N."/>
            <person name="Rokhsar D.S."/>
        </authorList>
    </citation>
    <scope>NUCLEOTIDE SEQUENCE [LARGE SCALE GENOMIC DNA]</scope>
</reference>
<evidence type="ECO:0000256" key="1">
    <source>
        <dbReference type="SAM" id="MobiDB-lite"/>
    </source>
</evidence>
<dbReference type="HOGENOM" id="CLU_3092580_0_0_1"/>